<keyword evidence="2 6" id="KW-0677">Repeat</keyword>
<evidence type="ECO:0000256" key="5">
    <source>
        <dbReference type="ARBA" id="ARBA00023186"/>
    </source>
</evidence>
<gene>
    <name evidence="10" type="primary">SPOSA6832_00325</name>
</gene>
<dbReference type="FunFam" id="3.40.50.300:FF:000025">
    <property type="entry name" value="ATP-dependent Clp protease subunit"/>
    <property type="match status" value="1"/>
</dbReference>
<dbReference type="FunFam" id="3.40.50.300:FF:000120">
    <property type="entry name" value="ATP-dependent chaperone ClpB"/>
    <property type="match status" value="1"/>
</dbReference>
<dbReference type="SMART" id="SM00382">
    <property type="entry name" value="AAA"/>
    <property type="match status" value="2"/>
</dbReference>
<evidence type="ECO:0000256" key="2">
    <source>
        <dbReference type="ARBA" id="ARBA00022737"/>
    </source>
</evidence>
<sequence length="880" mass="96502">MDPNKFTEASAKTLEAAVNLARENANSQLAPAHLASALLSPTISATGASQSTLFHSILNKAGASPELVSRGLAKFLVRLPAQEPAPDDITLSPATAKVLKEAEKIMKDKNDSFIAQDHLILACLQDPSIASILKEAGTTPEAVKQAAQQVRGGKQVNSRGAEEGFEALSKYARDLTAENNPVLIGEPGVGKTAVAEGLAQRIVARDVPPNLFGRLWALDMGALMAGASYKGQFEERVKSVLDEVEKSETGVILFIDEMHTLMAGQGGTGVGAGDLLKPALARGRLRCIGATTLNEYRQHIEKDAAFERRFQQVLVNEPSVPETISILRGIKERYEVHHGVTILDSALVAAATLAHRYLTSRKLPDAAIDCVDEACSAVRIARESRPEEIDNLERQKLQLEIELHALQTELARDKHDEVAKSKIEETKKAIAAIDDQLAPIKARFEAEKAKTDEINRIRQRIDELTAKAADAERRYDLATAADLTHYAIPELQNRLAKLEQEKKEEEKLLREEGGEVLAGDTVTPEAIQQVVAQWSGIPVTSMKMSEKQKLLRMEKLLRKEVVGQDEAVAAVSNAIRLNRSGLSNQDRPIASFLFVGPSGTGKTQLAKALAKFLFDSSEAMLRIDASEYSEKHSVSRLIGAPPGYVGYDQGGVLTEWVRRKPYSVVLIDELEKASREFVQLFLQVLDDGRLTDSQGRVVNFKNCVLILTSNLGAAYLNELPDDGSAIPDSTKELVQGAIRAHLPPEFINRLDSIVIYNRLSRKDVRSIVNIRIQEVQKRLRSNGKDITLQVSDAALDFLANIGYHPSYGARPLNRAIQNELLNPLSRFIIDESIRDGEVAKVEFDAKANRIVVIPNHEPSITLDEDEDMASGSDIEVEELD</sequence>
<evidence type="ECO:0000313" key="10">
    <source>
        <dbReference type="EMBL" id="CEQ38850.1"/>
    </source>
</evidence>
<dbReference type="Pfam" id="PF10431">
    <property type="entry name" value="ClpB_D2-small"/>
    <property type="match status" value="1"/>
</dbReference>
<dbReference type="Pfam" id="PF17871">
    <property type="entry name" value="AAA_lid_9"/>
    <property type="match status" value="1"/>
</dbReference>
<comment type="similarity">
    <text evidence="1">Belongs to the ClpA/ClpB family.</text>
</comment>
<dbReference type="InterPro" id="IPR036628">
    <property type="entry name" value="Clp_N_dom_sf"/>
</dbReference>
<keyword evidence="4" id="KW-0067">ATP-binding</keyword>
<dbReference type="PANTHER" id="PTHR11638">
    <property type="entry name" value="ATP-DEPENDENT CLP PROTEASE"/>
    <property type="match status" value="1"/>
</dbReference>
<dbReference type="InterPro" id="IPR001270">
    <property type="entry name" value="ClpA/B"/>
</dbReference>
<dbReference type="InterPro" id="IPR003959">
    <property type="entry name" value="ATPase_AAA_core"/>
</dbReference>
<dbReference type="CDD" id="cd00009">
    <property type="entry name" value="AAA"/>
    <property type="match status" value="1"/>
</dbReference>
<evidence type="ECO:0000256" key="6">
    <source>
        <dbReference type="PROSITE-ProRule" id="PRU01251"/>
    </source>
</evidence>
<dbReference type="InterPro" id="IPR003593">
    <property type="entry name" value="AAA+_ATPase"/>
</dbReference>
<dbReference type="Gene3D" id="1.10.1780.10">
    <property type="entry name" value="Clp, N-terminal domain"/>
    <property type="match status" value="1"/>
</dbReference>
<dbReference type="InterPro" id="IPR050130">
    <property type="entry name" value="ClpA_ClpB"/>
</dbReference>
<dbReference type="InterPro" id="IPR028299">
    <property type="entry name" value="ClpA/B_CS2"/>
</dbReference>
<dbReference type="SUPFAM" id="SSF81923">
    <property type="entry name" value="Double Clp-N motif"/>
    <property type="match status" value="1"/>
</dbReference>
<feature type="region of interest" description="Disordered" evidence="8">
    <location>
        <begin position="861"/>
        <end position="880"/>
    </location>
</feature>
<dbReference type="Pfam" id="PF02861">
    <property type="entry name" value="Clp_N"/>
    <property type="match status" value="1"/>
</dbReference>
<dbReference type="PROSITE" id="PS00871">
    <property type="entry name" value="CLPAB_2"/>
    <property type="match status" value="1"/>
</dbReference>
<accession>A0A0D6EGZ3</accession>
<reference evidence="11" key="1">
    <citation type="submission" date="2015-02" db="EMBL/GenBank/DDBJ databases">
        <authorList>
            <person name="Gon?alves P."/>
        </authorList>
    </citation>
    <scope>NUCLEOTIDE SEQUENCE [LARGE SCALE GENOMIC DNA]</scope>
</reference>
<dbReference type="Proteomes" id="UP000243876">
    <property type="component" value="Unassembled WGS sequence"/>
</dbReference>
<feature type="coiled-coil region" evidence="7">
    <location>
        <begin position="447"/>
        <end position="515"/>
    </location>
</feature>
<evidence type="ECO:0000313" key="11">
    <source>
        <dbReference type="Proteomes" id="UP000243876"/>
    </source>
</evidence>
<dbReference type="Pfam" id="PF07724">
    <property type="entry name" value="AAA_2"/>
    <property type="match status" value="1"/>
</dbReference>
<keyword evidence="11" id="KW-1185">Reference proteome</keyword>
<dbReference type="SUPFAM" id="SSF52540">
    <property type="entry name" value="P-loop containing nucleoside triphosphate hydrolases"/>
    <property type="match status" value="2"/>
</dbReference>
<dbReference type="Pfam" id="PF00004">
    <property type="entry name" value="AAA"/>
    <property type="match status" value="1"/>
</dbReference>
<feature type="compositionally biased region" description="Acidic residues" evidence="8">
    <location>
        <begin position="862"/>
        <end position="880"/>
    </location>
</feature>
<dbReference type="EMBL" id="CENE01000001">
    <property type="protein sequence ID" value="CEQ38850.1"/>
    <property type="molecule type" value="Genomic_DNA"/>
</dbReference>
<organism evidence="10 11">
    <name type="scientific">Sporidiobolus salmonicolor</name>
    <name type="common">Yeast-like fungus</name>
    <name type="synonym">Sporobolomyces salmonicolor</name>
    <dbReference type="NCBI Taxonomy" id="5005"/>
    <lineage>
        <taxon>Eukaryota</taxon>
        <taxon>Fungi</taxon>
        <taxon>Dikarya</taxon>
        <taxon>Basidiomycota</taxon>
        <taxon>Pucciniomycotina</taxon>
        <taxon>Microbotryomycetes</taxon>
        <taxon>Sporidiobolales</taxon>
        <taxon>Sporidiobolaceae</taxon>
        <taxon>Sporobolomyces</taxon>
    </lineage>
</organism>
<keyword evidence="7" id="KW-0175">Coiled coil</keyword>
<dbReference type="GO" id="GO:0043335">
    <property type="term" value="P:protein unfolding"/>
    <property type="evidence" value="ECO:0007669"/>
    <property type="project" value="TreeGrafter"/>
</dbReference>
<dbReference type="InterPro" id="IPR027417">
    <property type="entry name" value="P-loop_NTPase"/>
</dbReference>
<dbReference type="OrthoDB" id="47330at2759"/>
<dbReference type="GO" id="GO:0005524">
    <property type="term" value="F:ATP binding"/>
    <property type="evidence" value="ECO:0007669"/>
    <property type="project" value="UniProtKB-KW"/>
</dbReference>
<dbReference type="InterPro" id="IPR041546">
    <property type="entry name" value="ClpA/ClpB_AAA_lid"/>
</dbReference>
<dbReference type="CDD" id="cd19499">
    <property type="entry name" value="RecA-like_ClpB_Hsp104-like"/>
    <property type="match status" value="1"/>
</dbReference>
<dbReference type="PANTHER" id="PTHR11638:SF18">
    <property type="entry name" value="HEAT SHOCK PROTEIN 104"/>
    <property type="match status" value="1"/>
</dbReference>
<dbReference type="InterPro" id="IPR004176">
    <property type="entry name" value="Clp_R_N"/>
</dbReference>
<dbReference type="GO" id="GO:0051087">
    <property type="term" value="F:protein-folding chaperone binding"/>
    <property type="evidence" value="ECO:0007669"/>
    <property type="project" value="TreeGrafter"/>
</dbReference>
<dbReference type="SMART" id="SM01086">
    <property type="entry name" value="ClpB_D2-small"/>
    <property type="match status" value="1"/>
</dbReference>
<dbReference type="Gene3D" id="3.40.50.300">
    <property type="entry name" value="P-loop containing nucleotide triphosphate hydrolases"/>
    <property type="match status" value="3"/>
</dbReference>
<feature type="domain" description="Clp R" evidence="9">
    <location>
        <begin position="3"/>
        <end position="153"/>
    </location>
</feature>
<dbReference type="PROSITE" id="PS51903">
    <property type="entry name" value="CLP_R"/>
    <property type="match status" value="1"/>
</dbReference>
<evidence type="ECO:0000256" key="4">
    <source>
        <dbReference type="ARBA" id="ARBA00022840"/>
    </source>
</evidence>
<dbReference type="InterPro" id="IPR019489">
    <property type="entry name" value="Clp_ATPase_C"/>
</dbReference>
<name>A0A0D6EGZ3_SPOSA</name>
<dbReference type="GO" id="GO:0005829">
    <property type="term" value="C:cytosol"/>
    <property type="evidence" value="ECO:0007669"/>
    <property type="project" value="TreeGrafter"/>
</dbReference>
<protein>
    <submittedName>
        <fullName evidence="10">SPOSA6832_00325-mRNA-1:cds</fullName>
    </submittedName>
</protein>
<dbReference type="GO" id="GO:0042026">
    <property type="term" value="P:protein refolding"/>
    <property type="evidence" value="ECO:0007669"/>
    <property type="project" value="TreeGrafter"/>
</dbReference>
<keyword evidence="3" id="KW-0547">Nucleotide-binding</keyword>
<dbReference type="GO" id="GO:0070370">
    <property type="term" value="P:cellular heat acclimation"/>
    <property type="evidence" value="ECO:0007669"/>
    <property type="project" value="TreeGrafter"/>
</dbReference>
<dbReference type="PRINTS" id="PR00300">
    <property type="entry name" value="CLPPROTEASEA"/>
</dbReference>
<dbReference type="Gene3D" id="1.10.8.60">
    <property type="match status" value="1"/>
</dbReference>
<dbReference type="AlphaFoldDB" id="A0A0D6EGZ3"/>
<keyword evidence="5" id="KW-0143">Chaperone</keyword>
<evidence type="ECO:0000259" key="9">
    <source>
        <dbReference type="PROSITE" id="PS51903"/>
    </source>
</evidence>
<evidence type="ECO:0000256" key="7">
    <source>
        <dbReference type="SAM" id="Coils"/>
    </source>
</evidence>
<feature type="coiled-coil region" evidence="7">
    <location>
        <begin position="389"/>
        <end position="416"/>
    </location>
</feature>
<proteinExistence type="inferred from homology"/>
<evidence type="ECO:0000256" key="1">
    <source>
        <dbReference type="ARBA" id="ARBA00008675"/>
    </source>
</evidence>
<dbReference type="GO" id="GO:0051082">
    <property type="term" value="F:unfolded protein binding"/>
    <property type="evidence" value="ECO:0007669"/>
    <property type="project" value="TreeGrafter"/>
</dbReference>
<evidence type="ECO:0000256" key="8">
    <source>
        <dbReference type="SAM" id="MobiDB-lite"/>
    </source>
</evidence>
<dbReference type="GO" id="GO:0016887">
    <property type="term" value="F:ATP hydrolysis activity"/>
    <property type="evidence" value="ECO:0007669"/>
    <property type="project" value="InterPro"/>
</dbReference>
<evidence type="ECO:0000256" key="3">
    <source>
        <dbReference type="ARBA" id="ARBA00022741"/>
    </source>
</evidence>